<protein>
    <recommendedName>
        <fullName evidence="3">Pyridoxamine 5'-phosphate oxidase family protein</fullName>
    </recommendedName>
</protein>
<dbReference type="Proteomes" id="UP001067235">
    <property type="component" value="Unassembled WGS sequence"/>
</dbReference>
<organism evidence="1 2">
    <name type="scientific">Gordonia rubripertincta</name>
    <name type="common">Rhodococcus corallinus</name>
    <dbReference type="NCBI Taxonomy" id="36822"/>
    <lineage>
        <taxon>Bacteria</taxon>
        <taxon>Bacillati</taxon>
        <taxon>Actinomycetota</taxon>
        <taxon>Actinomycetes</taxon>
        <taxon>Mycobacteriales</taxon>
        <taxon>Gordoniaceae</taxon>
        <taxon>Gordonia</taxon>
    </lineage>
</organism>
<name>A0ABT4MP93_GORRU</name>
<sequence length="178" mass="18782">MTLTAILPTLRASIPDPLDKALWPANTRATLTDVVIDDVSMCHLNELSGTPAVYRSRTSHGVVVVMRVVDAATTGHRRRSLSVDPMIEGAAPVWSELRLIGRVSTARVEATTVCESSGRRSGPVMLPADISTGDIVVVPCAAEDGEDLPRHRLFQPVESAPAASGVGLGSVHPVSEGE</sequence>
<proteinExistence type="predicted"/>
<keyword evidence="2" id="KW-1185">Reference proteome</keyword>
<dbReference type="EMBL" id="JAPWIE010000001">
    <property type="protein sequence ID" value="MCZ4548826.1"/>
    <property type="molecule type" value="Genomic_DNA"/>
</dbReference>
<gene>
    <name evidence="1" type="ORF">O4213_02455</name>
</gene>
<evidence type="ECO:0008006" key="3">
    <source>
        <dbReference type="Google" id="ProtNLM"/>
    </source>
</evidence>
<reference evidence="1" key="1">
    <citation type="submission" date="2022-12" db="EMBL/GenBank/DDBJ databases">
        <authorList>
            <person name="Krivoruchko A.V."/>
            <person name="Elkin A."/>
        </authorList>
    </citation>
    <scope>NUCLEOTIDE SEQUENCE</scope>
    <source>
        <strain evidence="1">IEGM 1388</strain>
    </source>
</reference>
<evidence type="ECO:0000313" key="2">
    <source>
        <dbReference type="Proteomes" id="UP001067235"/>
    </source>
</evidence>
<evidence type="ECO:0000313" key="1">
    <source>
        <dbReference type="EMBL" id="MCZ4548826.1"/>
    </source>
</evidence>
<comment type="caution">
    <text evidence="1">The sequence shown here is derived from an EMBL/GenBank/DDBJ whole genome shotgun (WGS) entry which is preliminary data.</text>
</comment>
<dbReference type="RefSeq" id="WP_301569313.1">
    <property type="nucleotide sequence ID" value="NZ_JAPWIE010000001.1"/>
</dbReference>
<accession>A0ABT4MP93</accession>